<evidence type="ECO:0000313" key="1">
    <source>
        <dbReference type="EMBL" id="SIR12001.1"/>
    </source>
</evidence>
<reference evidence="1 2" key="1">
    <citation type="submission" date="2017-01" db="EMBL/GenBank/DDBJ databases">
        <authorList>
            <person name="Varghese N."/>
            <person name="Submissions S."/>
        </authorList>
    </citation>
    <scope>NUCLEOTIDE SEQUENCE [LARGE SCALE GENOMIC DNA]</scope>
    <source>
        <strain evidence="1 2">ATCC 23464</strain>
    </source>
</reference>
<sequence>MSRKYLEGRWELKQNLIQKKTVKFELTDGCGYMVFVRGKVELTIVPNDSKPVTHKGTLAQLDKLLGGFENESELYIEVEEI</sequence>
<organism evidence="1 2">
    <name type="scientific">Paenibacillus macquariensis</name>
    <dbReference type="NCBI Taxonomy" id="948756"/>
    <lineage>
        <taxon>Bacteria</taxon>
        <taxon>Bacillati</taxon>
        <taxon>Bacillota</taxon>
        <taxon>Bacilli</taxon>
        <taxon>Bacillales</taxon>
        <taxon>Paenibacillaceae</taxon>
        <taxon>Paenibacillus</taxon>
    </lineage>
</organism>
<dbReference type="RefSeq" id="WP_068587788.1">
    <property type="nucleotide sequence ID" value="NZ_FTNK01000007.1"/>
</dbReference>
<comment type="caution">
    <text evidence="1">The sequence shown here is derived from an EMBL/GenBank/DDBJ whole genome shotgun (WGS) entry which is preliminary data.</text>
</comment>
<keyword evidence="2" id="KW-1185">Reference proteome</keyword>
<name>A0ABY1K1G0_9BACL</name>
<dbReference type="Proteomes" id="UP000186666">
    <property type="component" value="Unassembled WGS sequence"/>
</dbReference>
<dbReference type="EMBL" id="FTNK01000007">
    <property type="protein sequence ID" value="SIR12001.1"/>
    <property type="molecule type" value="Genomic_DNA"/>
</dbReference>
<proteinExistence type="predicted"/>
<accession>A0ABY1K1G0</accession>
<gene>
    <name evidence="1" type="ORF">SAMN05421578_107129</name>
</gene>
<protein>
    <recommendedName>
        <fullName evidence="3">Lipocalin-like domain-containing protein</fullName>
    </recommendedName>
</protein>
<evidence type="ECO:0008006" key="3">
    <source>
        <dbReference type="Google" id="ProtNLM"/>
    </source>
</evidence>
<evidence type="ECO:0000313" key="2">
    <source>
        <dbReference type="Proteomes" id="UP000186666"/>
    </source>
</evidence>